<dbReference type="Proteomes" id="UP000831290">
    <property type="component" value="Chromosome"/>
</dbReference>
<evidence type="ECO:0000256" key="2">
    <source>
        <dbReference type="ARBA" id="ARBA00022723"/>
    </source>
</evidence>
<dbReference type="GO" id="GO:0009055">
    <property type="term" value="F:electron transfer activity"/>
    <property type="evidence" value="ECO:0007669"/>
    <property type="project" value="InterPro"/>
</dbReference>
<dbReference type="PANTHER" id="PTHR30600">
    <property type="entry name" value="CYTOCHROME C PEROXIDASE-RELATED"/>
    <property type="match status" value="1"/>
</dbReference>
<dbReference type="PANTHER" id="PTHR30600:SF4">
    <property type="entry name" value="CYTOCHROME C DOMAIN-CONTAINING PROTEIN"/>
    <property type="match status" value="1"/>
</dbReference>
<evidence type="ECO:0000256" key="1">
    <source>
        <dbReference type="ARBA" id="ARBA00022617"/>
    </source>
</evidence>
<organism evidence="6 7">
    <name type="scientific">Abyssalbus ytuae</name>
    <dbReference type="NCBI Taxonomy" id="2926907"/>
    <lineage>
        <taxon>Bacteria</taxon>
        <taxon>Pseudomonadati</taxon>
        <taxon>Bacteroidota</taxon>
        <taxon>Flavobacteriia</taxon>
        <taxon>Flavobacteriales</taxon>
        <taxon>Flavobacteriaceae</taxon>
        <taxon>Abyssalbus</taxon>
    </lineage>
</organism>
<dbReference type="Gene3D" id="1.10.760.10">
    <property type="entry name" value="Cytochrome c-like domain"/>
    <property type="match status" value="1"/>
</dbReference>
<evidence type="ECO:0000259" key="5">
    <source>
        <dbReference type="PROSITE" id="PS51007"/>
    </source>
</evidence>
<dbReference type="GO" id="GO:0020037">
    <property type="term" value="F:heme binding"/>
    <property type="evidence" value="ECO:0007669"/>
    <property type="project" value="InterPro"/>
</dbReference>
<dbReference type="Pfam" id="PF06537">
    <property type="entry name" value="DHOR"/>
    <property type="match status" value="1"/>
</dbReference>
<dbReference type="InterPro" id="IPR051395">
    <property type="entry name" value="Cytochrome_c_Peroxidase/MauG"/>
</dbReference>
<dbReference type="InterPro" id="IPR036909">
    <property type="entry name" value="Cyt_c-like_dom_sf"/>
</dbReference>
<dbReference type="KEGG" id="fbm:MQE35_01540"/>
<evidence type="ECO:0000256" key="4">
    <source>
        <dbReference type="PROSITE-ProRule" id="PRU00433"/>
    </source>
</evidence>
<evidence type="ECO:0000313" key="7">
    <source>
        <dbReference type="Proteomes" id="UP000831290"/>
    </source>
</evidence>
<keyword evidence="1 4" id="KW-0349">Heme</keyword>
<dbReference type="GO" id="GO:0004130">
    <property type="term" value="F:cytochrome-c peroxidase activity"/>
    <property type="evidence" value="ECO:0007669"/>
    <property type="project" value="TreeGrafter"/>
</dbReference>
<reference evidence="6" key="1">
    <citation type="submission" date="2022-03" db="EMBL/GenBank/DDBJ databases">
        <title>Description of Abyssus ytuae gen. nov., sp. nov., a novel member of the family Flavobacteriaceae isolated from the sediment of Mariana Trench.</title>
        <authorList>
            <person name="Zhang J."/>
            <person name="Xu X."/>
        </authorList>
    </citation>
    <scope>NUCLEOTIDE SEQUENCE</scope>
    <source>
        <strain evidence="6">MT3330</strain>
    </source>
</reference>
<dbReference type="PROSITE" id="PS51007">
    <property type="entry name" value="CYTC"/>
    <property type="match status" value="1"/>
</dbReference>
<dbReference type="SUPFAM" id="SSF46626">
    <property type="entry name" value="Cytochrome c"/>
    <property type="match status" value="1"/>
</dbReference>
<dbReference type="PROSITE" id="PS51257">
    <property type="entry name" value="PROKAR_LIPOPROTEIN"/>
    <property type="match status" value="1"/>
</dbReference>
<dbReference type="InterPro" id="IPR010538">
    <property type="entry name" value="DHOR"/>
</dbReference>
<sequence>MKNSLKQLILLTFIILTSSCAKDDQPFLLLPEEGEELSGGTVTVFDFSQNAFGLQAPNLSDEESLLFFVGNSFFNQNWVTAPASTTARDGLGPLFNARACSSCHFKDGRGRAPEFSGELAHGLLLRVNIGNDINGAPLPDPNYGGQIQDQAIPNIDTEAGFEVTYEEITGSYPDGTSYSLRKPSYIITNQTFGELSTNARLSPRVANQMIGLGLLEAIDETIILSLEDENDTNNDGISGKANYVWDVSSQSLKLGRFGWKANQPSILQQIAAAFSGDLGITSSVFPNENCPPGIDCASVPNGGEPEISDENFNTVLLYSSTLAVPARRDVDKTEVLEGKQLFEQINCVACHLPKITTGTHPTINALSNQTIRPYTDMLLHDMGDGLSDNSQDFLATKNEWRTPPLWGLGLIKTVNGHTYLLHDGRARNTEEAILWHDGEAKKAKNAFMELTKTEREKIITFIQSL</sequence>
<keyword evidence="7" id="KW-1185">Reference proteome</keyword>
<evidence type="ECO:0000256" key="3">
    <source>
        <dbReference type="ARBA" id="ARBA00023004"/>
    </source>
</evidence>
<feature type="domain" description="Cytochrome c" evidence="5">
    <location>
        <begin position="333"/>
        <end position="465"/>
    </location>
</feature>
<keyword evidence="2 4" id="KW-0479">Metal-binding</keyword>
<keyword evidence="3 4" id="KW-0408">Iron</keyword>
<gene>
    <name evidence="6" type="ORF">MQE35_01540</name>
</gene>
<evidence type="ECO:0000313" key="6">
    <source>
        <dbReference type="EMBL" id="UOB17994.1"/>
    </source>
</evidence>
<dbReference type="GO" id="GO:0046872">
    <property type="term" value="F:metal ion binding"/>
    <property type="evidence" value="ECO:0007669"/>
    <property type="project" value="UniProtKB-KW"/>
</dbReference>
<proteinExistence type="predicted"/>
<dbReference type="EMBL" id="CP094358">
    <property type="protein sequence ID" value="UOB17994.1"/>
    <property type="molecule type" value="Genomic_DNA"/>
</dbReference>
<accession>A0A9E7D3L8</accession>
<dbReference type="AlphaFoldDB" id="A0A9E7D3L8"/>
<dbReference type="InterPro" id="IPR009056">
    <property type="entry name" value="Cyt_c-like_dom"/>
</dbReference>
<dbReference type="PIRSF" id="PIRSF028099">
    <property type="entry name" value="DUF1111"/>
    <property type="match status" value="1"/>
</dbReference>
<protein>
    <submittedName>
        <fullName evidence="6">C-type cytochrome</fullName>
    </submittedName>
</protein>
<name>A0A9E7D3L8_9FLAO</name>
<dbReference type="RefSeq" id="WP_255843870.1">
    <property type="nucleotide sequence ID" value="NZ_CP094358.1"/>
</dbReference>